<dbReference type="PANTHER" id="PTHR43697">
    <property type="entry name" value="SERYL-TRNA SYNTHETASE"/>
    <property type="match status" value="1"/>
</dbReference>
<evidence type="ECO:0000256" key="6">
    <source>
        <dbReference type="ARBA" id="ARBA00047929"/>
    </source>
</evidence>
<dbReference type="Pfam" id="PF02403">
    <property type="entry name" value="Seryl_tRNA_N"/>
    <property type="match status" value="1"/>
</dbReference>
<dbReference type="InterPro" id="IPR045864">
    <property type="entry name" value="aa-tRNA-synth_II/BPL/LPL"/>
</dbReference>
<dbReference type="SUPFAM" id="SSF46589">
    <property type="entry name" value="tRNA-binding arm"/>
    <property type="match status" value="1"/>
</dbReference>
<reference evidence="9" key="2">
    <citation type="journal article" date="2014" name="ISME J.">
        <title>Microbial stratification in low pH oxic and suboxic macroscopic growths along an acid mine drainage.</title>
        <authorList>
            <person name="Mendez-Garcia C."/>
            <person name="Mesa V."/>
            <person name="Sprenger R.R."/>
            <person name="Richter M."/>
            <person name="Diez M.S."/>
            <person name="Solano J."/>
            <person name="Bargiela R."/>
            <person name="Golyshina O.V."/>
            <person name="Manteca A."/>
            <person name="Ramos J.L."/>
            <person name="Gallego J.R."/>
            <person name="Llorente I."/>
            <person name="Martins Dos Santos V.A."/>
            <person name="Jensen O.N."/>
            <person name="Pelaez A.I."/>
            <person name="Sanchez J."/>
            <person name="Ferrer M."/>
        </authorList>
    </citation>
    <scope>NUCLEOTIDE SEQUENCE</scope>
</reference>
<keyword evidence="3" id="KW-0963">Cytoplasm</keyword>
<dbReference type="EMBL" id="AUZX01008208">
    <property type="protein sequence ID" value="EQD56570.1"/>
    <property type="molecule type" value="Genomic_DNA"/>
</dbReference>
<accession>T1BRH2</accession>
<comment type="catalytic activity">
    <reaction evidence="7">
        <text>tRNA(Ser) + L-serine + ATP = L-seryl-tRNA(Ser) + AMP + diphosphate + H(+)</text>
        <dbReference type="Rhea" id="RHEA:12292"/>
        <dbReference type="Rhea" id="RHEA-COMP:9669"/>
        <dbReference type="Rhea" id="RHEA-COMP:9703"/>
        <dbReference type="ChEBI" id="CHEBI:15378"/>
        <dbReference type="ChEBI" id="CHEBI:30616"/>
        <dbReference type="ChEBI" id="CHEBI:33019"/>
        <dbReference type="ChEBI" id="CHEBI:33384"/>
        <dbReference type="ChEBI" id="CHEBI:78442"/>
        <dbReference type="ChEBI" id="CHEBI:78533"/>
        <dbReference type="ChEBI" id="CHEBI:456215"/>
        <dbReference type="EC" id="6.1.1.11"/>
    </reaction>
</comment>
<comment type="pathway">
    <text evidence="1">Aminoacyl-tRNA biosynthesis; selenocysteinyl-tRNA(Sec) biosynthesis; L-seryl-tRNA(Sec) from L-serine and tRNA(Sec): step 1/1.</text>
</comment>
<keyword evidence="9" id="KW-0030">Aminoacyl-tRNA synthetase</keyword>
<name>T1BRH2_9ZZZZ</name>
<feature type="domain" description="Serine-tRNA synthetase type1 N-terminal" evidence="8">
    <location>
        <begin position="1"/>
        <end position="75"/>
    </location>
</feature>
<dbReference type="AlphaFoldDB" id="T1BRH2"/>
<evidence type="ECO:0000256" key="5">
    <source>
        <dbReference type="ARBA" id="ARBA00033352"/>
    </source>
</evidence>
<comment type="similarity">
    <text evidence="2">Belongs to the class-II aminoacyl-tRNA synthetase family. Type-1 seryl-tRNA synthetase subfamily.</text>
</comment>
<comment type="catalytic activity">
    <reaction evidence="6">
        <text>tRNA(Sec) + L-serine + ATP = L-seryl-tRNA(Sec) + AMP + diphosphate + H(+)</text>
        <dbReference type="Rhea" id="RHEA:42580"/>
        <dbReference type="Rhea" id="RHEA-COMP:9742"/>
        <dbReference type="Rhea" id="RHEA-COMP:10128"/>
        <dbReference type="ChEBI" id="CHEBI:15378"/>
        <dbReference type="ChEBI" id="CHEBI:30616"/>
        <dbReference type="ChEBI" id="CHEBI:33019"/>
        <dbReference type="ChEBI" id="CHEBI:33384"/>
        <dbReference type="ChEBI" id="CHEBI:78442"/>
        <dbReference type="ChEBI" id="CHEBI:78533"/>
        <dbReference type="ChEBI" id="CHEBI:456215"/>
        <dbReference type="EC" id="6.1.1.11"/>
    </reaction>
</comment>
<dbReference type="GO" id="GO:0004828">
    <property type="term" value="F:serine-tRNA ligase activity"/>
    <property type="evidence" value="ECO:0007669"/>
    <property type="project" value="UniProtKB-EC"/>
</dbReference>
<evidence type="ECO:0000313" key="9">
    <source>
        <dbReference type="EMBL" id="EQD56570.1"/>
    </source>
</evidence>
<evidence type="ECO:0000256" key="2">
    <source>
        <dbReference type="ARBA" id="ARBA00010728"/>
    </source>
</evidence>
<dbReference type="GO" id="GO:0006412">
    <property type="term" value="P:translation"/>
    <property type="evidence" value="ECO:0007669"/>
    <property type="project" value="UniProtKB-KW"/>
</dbReference>
<feature type="non-terminal residue" evidence="9">
    <location>
        <position position="1"/>
    </location>
</feature>
<dbReference type="Gene3D" id="1.10.287.40">
    <property type="entry name" value="Serine-tRNA synthetase, tRNA binding domain"/>
    <property type="match status" value="1"/>
</dbReference>
<dbReference type="PANTHER" id="PTHR43697:SF1">
    <property type="entry name" value="SERINE--TRNA LIGASE"/>
    <property type="match status" value="1"/>
</dbReference>
<keyword evidence="9" id="KW-0436">Ligase</keyword>
<dbReference type="GO" id="GO:0000166">
    <property type="term" value="F:nucleotide binding"/>
    <property type="evidence" value="ECO:0007669"/>
    <property type="project" value="InterPro"/>
</dbReference>
<proteinExistence type="inferred from homology"/>
<evidence type="ECO:0000256" key="4">
    <source>
        <dbReference type="ARBA" id="ARBA00022917"/>
    </source>
</evidence>
<evidence type="ECO:0000256" key="1">
    <source>
        <dbReference type="ARBA" id="ARBA00005045"/>
    </source>
</evidence>
<dbReference type="Gene3D" id="3.30.930.10">
    <property type="entry name" value="Bira Bifunctional Protein, Domain 2"/>
    <property type="match status" value="1"/>
</dbReference>
<evidence type="ECO:0000256" key="7">
    <source>
        <dbReference type="ARBA" id="ARBA00048823"/>
    </source>
</evidence>
<dbReference type="InterPro" id="IPR042103">
    <property type="entry name" value="SerRS_1_N_sf"/>
</dbReference>
<evidence type="ECO:0000259" key="8">
    <source>
        <dbReference type="Pfam" id="PF02403"/>
    </source>
</evidence>
<dbReference type="InterPro" id="IPR015866">
    <property type="entry name" value="Ser-tRNA-synth_1_N"/>
</dbReference>
<dbReference type="InterPro" id="IPR010978">
    <property type="entry name" value="tRNA-bd_arm"/>
</dbReference>
<protein>
    <recommendedName>
        <fullName evidence="5">Seryl-tRNA(Ser/Sec) synthetase</fullName>
    </recommendedName>
</protein>
<reference evidence="9" key="1">
    <citation type="submission" date="2013-08" db="EMBL/GenBank/DDBJ databases">
        <authorList>
            <person name="Mendez C."/>
            <person name="Richter M."/>
            <person name="Ferrer M."/>
            <person name="Sanchez J."/>
        </authorList>
    </citation>
    <scope>NUCLEOTIDE SEQUENCE</scope>
</reference>
<organism evidence="9">
    <name type="scientific">mine drainage metagenome</name>
    <dbReference type="NCBI Taxonomy" id="410659"/>
    <lineage>
        <taxon>unclassified sequences</taxon>
        <taxon>metagenomes</taxon>
        <taxon>ecological metagenomes</taxon>
    </lineage>
</organism>
<sequence length="147" mass="16584">LDREISQLKQTWEALREKRNRLAQEIGIRKRNGQPTEDLMDESRAVNEMISKDEGLLASLELKLEELLWVIPNIPAPDVPRGSSELENVTIRSVGTPALFSSPPKPHWELGSELGIMDVERTTLISGSRFSTLIGVEPNWNGLWQTI</sequence>
<evidence type="ECO:0000256" key="3">
    <source>
        <dbReference type="ARBA" id="ARBA00022490"/>
    </source>
</evidence>
<keyword evidence="4" id="KW-0648">Protein biosynthesis</keyword>
<gene>
    <name evidence="9" type="ORF">B1A_11468</name>
</gene>
<comment type="caution">
    <text evidence="9">The sequence shown here is derived from an EMBL/GenBank/DDBJ whole genome shotgun (WGS) entry which is preliminary data.</text>
</comment>